<keyword evidence="2" id="KW-1185">Reference proteome</keyword>
<organism evidence="1 2">
    <name type="scientific">Polarella glacialis</name>
    <name type="common">Dinoflagellate</name>
    <dbReference type="NCBI Taxonomy" id="89957"/>
    <lineage>
        <taxon>Eukaryota</taxon>
        <taxon>Sar</taxon>
        <taxon>Alveolata</taxon>
        <taxon>Dinophyceae</taxon>
        <taxon>Suessiales</taxon>
        <taxon>Suessiaceae</taxon>
        <taxon>Polarella</taxon>
    </lineage>
</organism>
<dbReference type="AlphaFoldDB" id="A0A813H582"/>
<name>A0A813H582_POLGL</name>
<feature type="non-terminal residue" evidence="1">
    <location>
        <position position="240"/>
    </location>
</feature>
<proteinExistence type="predicted"/>
<protein>
    <submittedName>
        <fullName evidence="1">Uncharacterized protein</fullName>
    </submittedName>
</protein>
<gene>
    <name evidence="1" type="ORF">PGLA1383_LOCUS48758</name>
</gene>
<sequence>VFCDKPLVIQGPRLRSTLEQRASRAGVYSNDLRLEVRVRSSVPRLRARFGGLSAAAPAVAPGDSASSPSASSSSAPLMQGELVSCSLVISNFGGSGSSAVRSLRVVSSHASFFAFESPEGLAEGVAVSHEGEALNFSCSSGSLVAEGSELRIPVLLWAHAAGRHALRILLLAEAASEVGTRIERCQWITLEEQLHVQPSLSLSARPGPSFRHEGRFLFACSLENRAAEALEVSRLRCIDA</sequence>
<comment type="caution">
    <text evidence="1">The sequence shown here is derived from an EMBL/GenBank/DDBJ whole genome shotgun (WGS) entry which is preliminary data.</text>
</comment>
<dbReference type="OrthoDB" id="411382at2759"/>
<feature type="non-terminal residue" evidence="1">
    <location>
        <position position="1"/>
    </location>
</feature>
<dbReference type="Proteomes" id="UP000654075">
    <property type="component" value="Unassembled WGS sequence"/>
</dbReference>
<evidence type="ECO:0000313" key="2">
    <source>
        <dbReference type="Proteomes" id="UP000654075"/>
    </source>
</evidence>
<reference evidence="1" key="1">
    <citation type="submission" date="2021-02" db="EMBL/GenBank/DDBJ databases">
        <authorList>
            <person name="Dougan E. K."/>
            <person name="Rhodes N."/>
            <person name="Thang M."/>
            <person name="Chan C."/>
        </authorList>
    </citation>
    <scope>NUCLEOTIDE SEQUENCE</scope>
</reference>
<evidence type="ECO:0000313" key="1">
    <source>
        <dbReference type="EMBL" id="CAE8632830.1"/>
    </source>
</evidence>
<dbReference type="EMBL" id="CAJNNV010030535">
    <property type="protein sequence ID" value="CAE8632830.1"/>
    <property type="molecule type" value="Genomic_DNA"/>
</dbReference>
<accession>A0A813H582</accession>